<reference evidence="1" key="1">
    <citation type="submission" date="2018-11" db="EMBL/GenBank/DDBJ databases">
        <authorList>
            <consortium name="Pathogen Informatics"/>
        </authorList>
    </citation>
    <scope>NUCLEOTIDE SEQUENCE</scope>
</reference>
<gene>
    <name evidence="1" type="ORF">PXEA_LOCUS33621</name>
</gene>
<protein>
    <submittedName>
        <fullName evidence="1">Uncharacterized protein</fullName>
    </submittedName>
</protein>
<proteinExistence type="predicted"/>
<keyword evidence="2" id="KW-1185">Reference proteome</keyword>
<name>A0A3S5C7D1_9PLAT</name>
<evidence type="ECO:0000313" key="1">
    <source>
        <dbReference type="EMBL" id="VEL40181.1"/>
    </source>
</evidence>
<dbReference type="Proteomes" id="UP000784294">
    <property type="component" value="Unassembled WGS sequence"/>
</dbReference>
<evidence type="ECO:0000313" key="2">
    <source>
        <dbReference type="Proteomes" id="UP000784294"/>
    </source>
</evidence>
<organism evidence="1 2">
    <name type="scientific">Protopolystoma xenopodis</name>
    <dbReference type="NCBI Taxonomy" id="117903"/>
    <lineage>
        <taxon>Eukaryota</taxon>
        <taxon>Metazoa</taxon>
        <taxon>Spiralia</taxon>
        <taxon>Lophotrochozoa</taxon>
        <taxon>Platyhelminthes</taxon>
        <taxon>Monogenea</taxon>
        <taxon>Polyopisthocotylea</taxon>
        <taxon>Polystomatidea</taxon>
        <taxon>Polystomatidae</taxon>
        <taxon>Protopolystoma</taxon>
    </lineage>
</organism>
<sequence>MANFVYLHTICFASTVFGSITKRCYFCLRCALLEYIFCRPELTKMLVSTVCLEALIEVIMYAFSGEAGSFCPFPHVVSPSKGHVDGPRPFGEDINVVLTTEGLHVSQRLMPNRRSEQDFYF</sequence>
<accession>A0A3S5C7D1</accession>
<comment type="caution">
    <text evidence="1">The sequence shown here is derived from an EMBL/GenBank/DDBJ whole genome shotgun (WGS) entry which is preliminary data.</text>
</comment>
<dbReference type="EMBL" id="CAAALY010263968">
    <property type="protein sequence ID" value="VEL40181.1"/>
    <property type="molecule type" value="Genomic_DNA"/>
</dbReference>
<dbReference type="AlphaFoldDB" id="A0A3S5C7D1"/>